<keyword evidence="1" id="KW-0812">Transmembrane</keyword>
<name>A0A1A9W4Q3_9MUSC</name>
<dbReference type="Proteomes" id="UP000091820">
    <property type="component" value="Unassembled WGS sequence"/>
</dbReference>
<keyword evidence="1" id="KW-0472">Membrane</keyword>
<evidence type="ECO:0000313" key="2">
    <source>
        <dbReference type="EnsemblMetazoa" id="GBRI006256-PA"/>
    </source>
</evidence>
<evidence type="ECO:0000256" key="1">
    <source>
        <dbReference type="SAM" id="Phobius"/>
    </source>
</evidence>
<dbReference type="AlphaFoldDB" id="A0A1A9W4Q3"/>
<dbReference type="VEuPathDB" id="VectorBase:GBRI006256"/>
<reference evidence="3" key="1">
    <citation type="submission" date="2014-03" db="EMBL/GenBank/DDBJ databases">
        <authorList>
            <person name="Aksoy S."/>
            <person name="Warren W."/>
            <person name="Wilson R.K."/>
        </authorList>
    </citation>
    <scope>NUCLEOTIDE SEQUENCE [LARGE SCALE GENOMIC DNA]</scope>
    <source>
        <strain evidence="3">IAEA</strain>
    </source>
</reference>
<dbReference type="EnsemblMetazoa" id="GBRI006256-RA">
    <property type="protein sequence ID" value="GBRI006256-PA"/>
    <property type="gene ID" value="GBRI006256"/>
</dbReference>
<accession>A0A1A9W4Q3</accession>
<keyword evidence="3" id="KW-1185">Reference proteome</keyword>
<feature type="transmembrane region" description="Helical" evidence="1">
    <location>
        <begin position="20"/>
        <end position="43"/>
    </location>
</feature>
<reference evidence="2" key="2">
    <citation type="submission" date="2020-05" db="UniProtKB">
        <authorList>
            <consortium name="EnsemblMetazoa"/>
        </authorList>
    </citation>
    <scope>IDENTIFICATION</scope>
    <source>
        <strain evidence="2">IAEA</strain>
    </source>
</reference>
<organism evidence="2 3">
    <name type="scientific">Glossina brevipalpis</name>
    <dbReference type="NCBI Taxonomy" id="37001"/>
    <lineage>
        <taxon>Eukaryota</taxon>
        <taxon>Metazoa</taxon>
        <taxon>Ecdysozoa</taxon>
        <taxon>Arthropoda</taxon>
        <taxon>Hexapoda</taxon>
        <taxon>Insecta</taxon>
        <taxon>Pterygota</taxon>
        <taxon>Neoptera</taxon>
        <taxon>Endopterygota</taxon>
        <taxon>Diptera</taxon>
        <taxon>Brachycera</taxon>
        <taxon>Muscomorpha</taxon>
        <taxon>Hippoboscoidea</taxon>
        <taxon>Glossinidae</taxon>
        <taxon>Glossina</taxon>
    </lineage>
</organism>
<sequence length="101" mass="11542">MVNTEESELILSNSNVLKKIMVSFLNNFSINVCFTSLLVAALFSDFNEAKFKREIFARRHPTIRGNVITSNGYKKFGVSCILKSSYDLENFKYLLDAIDTF</sequence>
<proteinExistence type="predicted"/>
<keyword evidence="1" id="KW-1133">Transmembrane helix</keyword>
<protein>
    <submittedName>
        <fullName evidence="2">Uncharacterized protein</fullName>
    </submittedName>
</protein>
<evidence type="ECO:0000313" key="3">
    <source>
        <dbReference type="Proteomes" id="UP000091820"/>
    </source>
</evidence>